<dbReference type="RefSeq" id="WP_090357850.1">
    <property type="nucleotide sequence ID" value="NZ_FMUB01000005.1"/>
</dbReference>
<feature type="transmembrane region" description="Helical" evidence="1">
    <location>
        <begin position="194"/>
        <end position="220"/>
    </location>
</feature>
<feature type="transmembrane region" description="Helical" evidence="1">
    <location>
        <begin position="312"/>
        <end position="338"/>
    </location>
</feature>
<keyword evidence="3" id="KW-0378">Hydrolase</keyword>
<feature type="transmembrane region" description="Helical" evidence="1">
    <location>
        <begin position="108"/>
        <end position="130"/>
    </location>
</feature>
<dbReference type="GO" id="GO:0004175">
    <property type="term" value="F:endopeptidase activity"/>
    <property type="evidence" value="ECO:0007669"/>
    <property type="project" value="UniProtKB-ARBA"/>
</dbReference>
<evidence type="ECO:0000313" key="3">
    <source>
        <dbReference type="EMBL" id="SCX20223.1"/>
    </source>
</evidence>
<keyword evidence="3" id="KW-0645">Protease</keyword>
<sequence length="377" mass="39833">MYATRNPAPAALTSPVPLAAWWATATVLAAWSLRGFPAGVGVAVIAVVAVAAGVLVVLVRRYPLSGNQIRVAAYVCAFVATQAVGVFNAIAVMTPGISYTPQGFGPQILIEVFGGPALSVWTFVLVRAWVIDSRGLFARPAGRSRFVRLSVGGAAAAASLLVLFAANIGYHTLIGLATVPDIDYPMHAHSTGQWLVLALSLALAGVAEEPVFVGIAVLLWPRPTGRTFVAVWALTALARAGIHLYYAAGADAATAIAVLLVVLWCGVWSGFNLFLVYRTRRLWPVILAHGLQNTLGFAAALSISTAGSADELLLVVTAGLILGTMLFIVVAVVCFLVMSVRRLWFGFRRTDQVKGRNCPLVQTPQCPPEPQSHQTIG</sequence>
<dbReference type="STRING" id="1502745.SAMN02799620_02856"/>
<protein>
    <submittedName>
        <fullName evidence="3">CAAX protease self-immunity</fullName>
    </submittedName>
</protein>
<feature type="domain" description="CAAX prenyl protease 2/Lysostaphin resistance protein A-like" evidence="2">
    <location>
        <begin position="193"/>
        <end position="294"/>
    </location>
</feature>
<name>A0A1G4WC89_9MYCO</name>
<proteinExistence type="predicted"/>
<dbReference type="AlphaFoldDB" id="A0A1G4WC89"/>
<dbReference type="Proteomes" id="UP000199707">
    <property type="component" value="Unassembled WGS sequence"/>
</dbReference>
<dbReference type="EMBL" id="FMUB01000005">
    <property type="protein sequence ID" value="SCX20223.1"/>
    <property type="molecule type" value="Genomic_DNA"/>
</dbReference>
<feature type="transmembrane region" description="Helical" evidence="1">
    <location>
        <begin position="71"/>
        <end position="93"/>
    </location>
</feature>
<keyword evidence="1" id="KW-1133">Transmembrane helix</keyword>
<keyword evidence="1" id="KW-0472">Membrane</keyword>
<feature type="transmembrane region" description="Helical" evidence="1">
    <location>
        <begin position="252"/>
        <end position="275"/>
    </location>
</feature>
<evidence type="ECO:0000256" key="1">
    <source>
        <dbReference type="SAM" id="Phobius"/>
    </source>
</evidence>
<organism evidence="3 4">
    <name type="scientific">Mycolicibacterium fluoranthenivorans</name>
    <dbReference type="NCBI Taxonomy" id="258505"/>
    <lineage>
        <taxon>Bacteria</taxon>
        <taxon>Bacillati</taxon>
        <taxon>Actinomycetota</taxon>
        <taxon>Actinomycetes</taxon>
        <taxon>Mycobacteriales</taxon>
        <taxon>Mycobacteriaceae</taxon>
        <taxon>Mycolicibacterium</taxon>
    </lineage>
</organism>
<evidence type="ECO:0000259" key="2">
    <source>
        <dbReference type="Pfam" id="PF02517"/>
    </source>
</evidence>
<dbReference type="InterPro" id="IPR003675">
    <property type="entry name" value="Rce1/LyrA-like_dom"/>
</dbReference>
<feature type="transmembrane region" description="Helical" evidence="1">
    <location>
        <begin position="282"/>
        <end position="306"/>
    </location>
</feature>
<evidence type="ECO:0000313" key="4">
    <source>
        <dbReference type="Proteomes" id="UP000199707"/>
    </source>
</evidence>
<dbReference type="GO" id="GO:0080120">
    <property type="term" value="P:CAAX-box protein maturation"/>
    <property type="evidence" value="ECO:0007669"/>
    <property type="project" value="UniProtKB-ARBA"/>
</dbReference>
<accession>A0A1G4WC89</accession>
<feature type="transmembrane region" description="Helical" evidence="1">
    <location>
        <begin position="39"/>
        <end position="59"/>
    </location>
</feature>
<dbReference type="GO" id="GO:0006508">
    <property type="term" value="P:proteolysis"/>
    <property type="evidence" value="ECO:0007669"/>
    <property type="project" value="UniProtKB-KW"/>
</dbReference>
<gene>
    <name evidence="3" type="ORF">SAMN02799620_02856</name>
</gene>
<reference evidence="4" key="1">
    <citation type="submission" date="2016-10" db="EMBL/GenBank/DDBJ databases">
        <authorList>
            <person name="Varghese N."/>
            <person name="Submissions S."/>
        </authorList>
    </citation>
    <scope>NUCLEOTIDE SEQUENCE [LARGE SCALE GENOMIC DNA]</scope>
    <source>
        <strain evidence="4">UNC267MFSha1.1M11</strain>
    </source>
</reference>
<keyword evidence="1" id="KW-0812">Transmembrane</keyword>
<dbReference type="Pfam" id="PF02517">
    <property type="entry name" value="Rce1-like"/>
    <property type="match status" value="1"/>
</dbReference>
<feature type="transmembrane region" description="Helical" evidence="1">
    <location>
        <begin position="227"/>
        <end position="246"/>
    </location>
</feature>
<feature type="transmembrane region" description="Helical" evidence="1">
    <location>
        <begin position="151"/>
        <end position="174"/>
    </location>
</feature>